<sequence>MHGATNRVYTLCRTTRESLACTNAIYVQRPVVTYLEAIRFICTKHIFFPTTALSSQHLLGFIRRLNREILAKNSKIGTIQRAIREVMSLKLEALRLRERASTACETLSQQLT</sequence>
<keyword evidence="2" id="KW-1185">Reference proteome</keyword>
<dbReference type="EMBL" id="FJUX01000199">
    <property type="protein sequence ID" value="CZT13558.1"/>
    <property type="molecule type" value="Genomic_DNA"/>
</dbReference>
<name>A0A1E1LSU6_9HELO</name>
<evidence type="ECO:0000313" key="1">
    <source>
        <dbReference type="EMBL" id="CZT13558.1"/>
    </source>
</evidence>
<reference evidence="2" key="1">
    <citation type="submission" date="2016-03" db="EMBL/GenBank/DDBJ databases">
        <authorList>
            <person name="Guldener U."/>
        </authorList>
    </citation>
    <scope>NUCLEOTIDE SEQUENCE [LARGE SCALE GENOMIC DNA]</scope>
    <source>
        <strain evidence="2">04CH-RAC-A.6.1</strain>
    </source>
</reference>
<proteinExistence type="predicted"/>
<gene>
    <name evidence="1" type="ORF">RAG0_17047</name>
</gene>
<accession>A0A1E1LSU6</accession>
<evidence type="ECO:0000313" key="2">
    <source>
        <dbReference type="Proteomes" id="UP000178912"/>
    </source>
</evidence>
<dbReference type="Proteomes" id="UP000178912">
    <property type="component" value="Unassembled WGS sequence"/>
</dbReference>
<dbReference type="AlphaFoldDB" id="A0A1E1LSU6"/>
<protein>
    <submittedName>
        <fullName evidence="1">Uncharacterized protein</fullName>
    </submittedName>
</protein>
<organism evidence="1 2">
    <name type="scientific">Rhynchosporium agropyri</name>
    <dbReference type="NCBI Taxonomy" id="914238"/>
    <lineage>
        <taxon>Eukaryota</taxon>
        <taxon>Fungi</taxon>
        <taxon>Dikarya</taxon>
        <taxon>Ascomycota</taxon>
        <taxon>Pezizomycotina</taxon>
        <taxon>Leotiomycetes</taxon>
        <taxon>Helotiales</taxon>
        <taxon>Ploettnerulaceae</taxon>
        <taxon>Rhynchosporium</taxon>
    </lineage>
</organism>
<dbReference type="OrthoDB" id="10454107at2759"/>